<evidence type="ECO:0000313" key="1">
    <source>
        <dbReference type="EMBL" id="MCF0065798.1"/>
    </source>
</evidence>
<dbReference type="Proteomes" id="UP001139000">
    <property type="component" value="Unassembled WGS sequence"/>
</dbReference>
<reference evidence="1" key="1">
    <citation type="submission" date="2021-12" db="EMBL/GenBank/DDBJ databases">
        <title>Novel species in genus Dyadobacter.</title>
        <authorList>
            <person name="Ma C."/>
        </authorList>
    </citation>
    <scope>NUCLEOTIDE SEQUENCE</scope>
    <source>
        <strain evidence="1">LJ419</strain>
    </source>
</reference>
<name>A0A9X1PRQ8_9BACT</name>
<proteinExistence type="predicted"/>
<keyword evidence="2" id="KW-1185">Reference proteome</keyword>
<comment type="caution">
    <text evidence="1">The sequence shown here is derived from an EMBL/GenBank/DDBJ whole genome shotgun (WGS) entry which is preliminary data.</text>
</comment>
<dbReference type="EMBL" id="JAJTTC010000015">
    <property type="protein sequence ID" value="MCF0065798.1"/>
    <property type="molecule type" value="Genomic_DNA"/>
</dbReference>
<dbReference type="RefSeq" id="WP_234658835.1">
    <property type="nucleotide sequence ID" value="NZ_CP094997.1"/>
</dbReference>
<organism evidence="1 2">
    <name type="scientific">Dyadobacter chenwenxiniae</name>
    <dbReference type="NCBI Taxonomy" id="2906456"/>
    <lineage>
        <taxon>Bacteria</taxon>
        <taxon>Pseudomonadati</taxon>
        <taxon>Bacteroidota</taxon>
        <taxon>Cytophagia</taxon>
        <taxon>Cytophagales</taxon>
        <taxon>Spirosomataceae</taxon>
        <taxon>Dyadobacter</taxon>
    </lineage>
</organism>
<dbReference type="AlphaFoldDB" id="A0A9X1PRQ8"/>
<sequence>MKFLVKTIFYTCFLSLIGCKEKKDPQRAQCGCDSDAEAIINNISGKIEYDTTEQPISYRLQGYYSTGLAVCNDSTFQTLLAQNKIMNGDSVVFGGEAKNTCTDCEFCGLISITTLAKK</sequence>
<evidence type="ECO:0008006" key="3">
    <source>
        <dbReference type="Google" id="ProtNLM"/>
    </source>
</evidence>
<gene>
    <name evidence="1" type="ORF">LXM26_30070</name>
</gene>
<evidence type="ECO:0000313" key="2">
    <source>
        <dbReference type="Proteomes" id="UP001139000"/>
    </source>
</evidence>
<protein>
    <recommendedName>
        <fullName evidence="3">Lipoprotein</fullName>
    </recommendedName>
</protein>
<dbReference type="PROSITE" id="PS51257">
    <property type="entry name" value="PROKAR_LIPOPROTEIN"/>
    <property type="match status" value="1"/>
</dbReference>
<accession>A0A9X1PRQ8</accession>